<dbReference type="AlphaFoldDB" id="C9PNW4"/>
<proteinExistence type="inferred from homology"/>
<name>C9PNW4_9PAST</name>
<feature type="transmembrane region" description="Helical" evidence="13">
    <location>
        <begin position="53"/>
        <end position="75"/>
    </location>
</feature>
<evidence type="ECO:0000256" key="3">
    <source>
        <dbReference type="ARBA" id="ARBA00022448"/>
    </source>
</evidence>
<dbReference type="PANTHER" id="PTHR30529:SF6">
    <property type="entry name" value="BLL0291 PROTEIN"/>
    <property type="match status" value="1"/>
</dbReference>
<dbReference type="InterPro" id="IPR052168">
    <property type="entry name" value="Cytochrome_b561_oxidase"/>
</dbReference>
<reference evidence="15 16" key="1">
    <citation type="submission" date="2009-10" db="EMBL/GenBank/DDBJ databases">
        <authorList>
            <person name="Muzny D."/>
            <person name="Qin X."/>
            <person name="Deng J."/>
            <person name="Jiang H."/>
            <person name="Liu Y."/>
            <person name="Qu J."/>
            <person name="Song X.-Z."/>
            <person name="Zhang L."/>
            <person name="Thornton R."/>
            <person name="Coyle M."/>
            <person name="Francisco L."/>
            <person name="Jackson L."/>
            <person name="Javaid M."/>
            <person name="Korchina V."/>
            <person name="Kovar C."/>
            <person name="Mata R."/>
            <person name="Mathew T."/>
            <person name="Ngo R."/>
            <person name="Nguyen L."/>
            <person name="Nguyen N."/>
            <person name="Okwuonu G."/>
            <person name="Ongeri F."/>
            <person name="Pham C."/>
            <person name="Simmons D."/>
            <person name="Wilczek-Boney K."/>
            <person name="Hale W."/>
            <person name="Jakkamsetti A."/>
            <person name="Pham P."/>
            <person name="Ruth R."/>
            <person name="San Lucas F."/>
            <person name="Warren J."/>
            <person name="Zhang J."/>
            <person name="Zhao Z."/>
            <person name="Zhou C."/>
            <person name="Zhu D."/>
            <person name="Lee S."/>
            <person name="Bess C."/>
            <person name="Blankenburg K."/>
            <person name="Forbes L."/>
            <person name="Fu Q."/>
            <person name="Gubbala S."/>
            <person name="Hirani K."/>
            <person name="Jayaseelan J.C."/>
            <person name="Lara F."/>
            <person name="Munidasa M."/>
            <person name="Palculict T."/>
            <person name="Patil S."/>
            <person name="Pu L.-L."/>
            <person name="Saada N."/>
            <person name="Tang L."/>
            <person name="Weissenberger G."/>
            <person name="Zhu Y."/>
            <person name="Hemphill L."/>
            <person name="Shang Y."/>
            <person name="Youmans B."/>
            <person name="Ayvaz T."/>
            <person name="Ross M."/>
            <person name="Santibanez J."/>
            <person name="Aqrawi P."/>
            <person name="Gross S."/>
            <person name="Joshi V."/>
            <person name="Fowler G."/>
            <person name="Nazareth L."/>
            <person name="Reid J."/>
            <person name="Worley K."/>
            <person name="Petrosino J."/>
            <person name="Highlander S."/>
            <person name="Gibbs R."/>
        </authorList>
    </citation>
    <scope>NUCLEOTIDE SEQUENCE [LARGE SCALE GENOMIC DNA]</scope>
    <source>
        <strain evidence="15 16">ATCC 43325</strain>
    </source>
</reference>
<keyword evidence="3" id="KW-0813">Transport</keyword>
<dbReference type="STRING" id="667128.HMPREF0621_0696"/>
<dbReference type="SUPFAM" id="SSF81342">
    <property type="entry name" value="Transmembrane di-heme cytochromes"/>
    <property type="match status" value="1"/>
</dbReference>
<feature type="transmembrane region" description="Helical" evidence="13">
    <location>
        <begin position="143"/>
        <end position="166"/>
    </location>
</feature>
<dbReference type="GO" id="GO:0020037">
    <property type="term" value="F:heme binding"/>
    <property type="evidence" value="ECO:0007669"/>
    <property type="project" value="TreeGrafter"/>
</dbReference>
<comment type="similarity">
    <text evidence="12">Belongs to the cytochrome b561 family.</text>
</comment>
<evidence type="ECO:0000256" key="1">
    <source>
        <dbReference type="ARBA" id="ARBA00001970"/>
    </source>
</evidence>
<sequence>MQTFTSIFVGKEFYMPQKYPKPMIYLHWLTLLFVLTAYFTGDYPPGDGVVGEIHVLSGIIIVILLLLRIVLRMFYRNAQPEHNLSRLQHIAAHSVQMLLYICMALTPVVGYLTLTADVDDFMLFSWNLPYYSVDFSLGKAHKWLANSFIALAGMHAAAALFHHIVLKDNVLKSMSPH</sequence>
<dbReference type="HOGENOM" id="CLU_095321_3_0_6"/>
<comment type="subcellular location">
    <subcellularLocation>
        <location evidence="2">Cell membrane</location>
        <topology evidence="2">Multi-pass membrane protein</topology>
    </subcellularLocation>
</comment>
<evidence type="ECO:0000313" key="15">
    <source>
        <dbReference type="EMBL" id="EEX50755.1"/>
    </source>
</evidence>
<keyword evidence="6 13" id="KW-0812">Transmembrane</keyword>
<comment type="caution">
    <text evidence="15">The sequence shown here is derived from an EMBL/GenBank/DDBJ whole genome shotgun (WGS) entry which is preliminary data.</text>
</comment>
<dbReference type="InterPro" id="IPR016174">
    <property type="entry name" value="Di-haem_cyt_TM"/>
</dbReference>
<evidence type="ECO:0000256" key="9">
    <source>
        <dbReference type="ARBA" id="ARBA00022989"/>
    </source>
</evidence>
<keyword evidence="4" id="KW-1003">Cell membrane</keyword>
<dbReference type="InterPro" id="IPR011577">
    <property type="entry name" value="Cyt_b561_bac/Ni-Hgenase"/>
</dbReference>
<dbReference type="GO" id="GO:0005886">
    <property type="term" value="C:plasma membrane"/>
    <property type="evidence" value="ECO:0007669"/>
    <property type="project" value="UniProtKB-SubCell"/>
</dbReference>
<keyword evidence="11 13" id="KW-0472">Membrane</keyword>
<gene>
    <name evidence="15" type="ORF">HMPREF0621_0696</name>
</gene>
<keyword evidence="10" id="KW-0408">Iron</keyword>
<feature type="transmembrane region" description="Helical" evidence="13">
    <location>
        <begin position="95"/>
        <end position="114"/>
    </location>
</feature>
<dbReference type="PANTHER" id="PTHR30529">
    <property type="entry name" value="CYTOCHROME B561"/>
    <property type="match status" value="1"/>
</dbReference>
<evidence type="ECO:0000313" key="16">
    <source>
        <dbReference type="Proteomes" id="UP000005519"/>
    </source>
</evidence>
<evidence type="ECO:0000256" key="6">
    <source>
        <dbReference type="ARBA" id="ARBA00022692"/>
    </source>
</evidence>
<evidence type="ECO:0000256" key="5">
    <source>
        <dbReference type="ARBA" id="ARBA00022617"/>
    </source>
</evidence>
<keyword evidence="8" id="KW-0249">Electron transport</keyword>
<evidence type="ECO:0000256" key="2">
    <source>
        <dbReference type="ARBA" id="ARBA00004651"/>
    </source>
</evidence>
<evidence type="ECO:0000256" key="10">
    <source>
        <dbReference type="ARBA" id="ARBA00023004"/>
    </source>
</evidence>
<dbReference type="GO" id="GO:0009055">
    <property type="term" value="F:electron transfer activity"/>
    <property type="evidence" value="ECO:0007669"/>
    <property type="project" value="InterPro"/>
</dbReference>
<evidence type="ECO:0000256" key="12">
    <source>
        <dbReference type="ARBA" id="ARBA00037975"/>
    </source>
</evidence>
<keyword evidence="16" id="KW-1185">Reference proteome</keyword>
<keyword evidence="5" id="KW-0349">Heme</keyword>
<evidence type="ECO:0000256" key="7">
    <source>
        <dbReference type="ARBA" id="ARBA00022723"/>
    </source>
</evidence>
<feature type="transmembrane region" description="Helical" evidence="13">
    <location>
        <begin position="23"/>
        <end position="41"/>
    </location>
</feature>
<comment type="cofactor">
    <cofactor evidence="1">
        <name>heme b</name>
        <dbReference type="ChEBI" id="CHEBI:60344"/>
    </cofactor>
</comment>
<dbReference type="Pfam" id="PF01292">
    <property type="entry name" value="Ni_hydr_CYTB"/>
    <property type="match status" value="1"/>
</dbReference>
<evidence type="ECO:0000256" key="11">
    <source>
        <dbReference type="ARBA" id="ARBA00023136"/>
    </source>
</evidence>
<organism evidence="15 16">
    <name type="scientific">Pasteurella dagmatis ATCC 43325</name>
    <dbReference type="NCBI Taxonomy" id="667128"/>
    <lineage>
        <taxon>Bacteria</taxon>
        <taxon>Pseudomonadati</taxon>
        <taxon>Pseudomonadota</taxon>
        <taxon>Gammaproteobacteria</taxon>
        <taxon>Pasteurellales</taxon>
        <taxon>Pasteurellaceae</taxon>
        <taxon>Pasteurella</taxon>
    </lineage>
</organism>
<protein>
    <submittedName>
        <fullName evidence="15">Nickel-dependent hydrogenases B-type cytochrome subunit</fullName>
    </submittedName>
</protein>
<evidence type="ECO:0000256" key="8">
    <source>
        <dbReference type="ARBA" id="ARBA00022982"/>
    </source>
</evidence>
<evidence type="ECO:0000256" key="13">
    <source>
        <dbReference type="SAM" id="Phobius"/>
    </source>
</evidence>
<keyword evidence="9 13" id="KW-1133">Transmembrane helix</keyword>
<dbReference type="Proteomes" id="UP000005519">
    <property type="component" value="Unassembled WGS sequence"/>
</dbReference>
<dbReference type="GO" id="GO:0022904">
    <property type="term" value="P:respiratory electron transport chain"/>
    <property type="evidence" value="ECO:0007669"/>
    <property type="project" value="InterPro"/>
</dbReference>
<evidence type="ECO:0000259" key="14">
    <source>
        <dbReference type="Pfam" id="PF01292"/>
    </source>
</evidence>
<accession>C9PNW4</accession>
<keyword evidence="7" id="KW-0479">Metal-binding</keyword>
<dbReference type="GO" id="GO:0046872">
    <property type="term" value="F:metal ion binding"/>
    <property type="evidence" value="ECO:0007669"/>
    <property type="project" value="UniProtKB-KW"/>
</dbReference>
<dbReference type="EMBL" id="ACZR01000006">
    <property type="protein sequence ID" value="EEX50755.1"/>
    <property type="molecule type" value="Genomic_DNA"/>
</dbReference>
<feature type="domain" description="Cytochrome b561 bacterial/Ni-hydrogenase" evidence="14">
    <location>
        <begin position="19"/>
        <end position="175"/>
    </location>
</feature>
<evidence type="ECO:0000256" key="4">
    <source>
        <dbReference type="ARBA" id="ARBA00022475"/>
    </source>
</evidence>